<comment type="caution">
    <text evidence="1">The sequence shown here is derived from an EMBL/GenBank/DDBJ whole genome shotgun (WGS) entry which is preliminary data.</text>
</comment>
<dbReference type="AlphaFoldDB" id="A0A016RX22"/>
<proteinExistence type="predicted"/>
<keyword evidence="2" id="KW-1185">Reference proteome</keyword>
<evidence type="ECO:0000313" key="1">
    <source>
        <dbReference type="EMBL" id="EYB82861.1"/>
    </source>
</evidence>
<gene>
    <name evidence="1" type="primary">Acey_s0349.g3206</name>
    <name evidence="1" type="ORF">Y032_0349g3206</name>
</gene>
<organism evidence="1 2">
    <name type="scientific">Ancylostoma ceylanicum</name>
    <dbReference type="NCBI Taxonomy" id="53326"/>
    <lineage>
        <taxon>Eukaryota</taxon>
        <taxon>Metazoa</taxon>
        <taxon>Ecdysozoa</taxon>
        <taxon>Nematoda</taxon>
        <taxon>Chromadorea</taxon>
        <taxon>Rhabditida</taxon>
        <taxon>Rhabditina</taxon>
        <taxon>Rhabditomorpha</taxon>
        <taxon>Strongyloidea</taxon>
        <taxon>Ancylostomatidae</taxon>
        <taxon>Ancylostomatinae</taxon>
        <taxon>Ancylostoma</taxon>
    </lineage>
</organism>
<reference evidence="2" key="1">
    <citation type="journal article" date="2015" name="Nat. Genet.">
        <title>The genome and transcriptome of the zoonotic hookworm Ancylostoma ceylanicum identify infection-specific gene families.</title>
        <authorList>
            <person name="Schwarz E.M."/>
            <person name="Hu Y."/>
            <person name="Antoshechkin I."/>
            <person name="Miller M.M."/>
            <person name="Sternberg P.W."/>
            <person name="Aroian R.V."/>
        </authorList>
    </citation>
    <scope>NUCLEOTIDE SEQUENCE</scope>
    <source>
        <strain evidence="2">HY135</strain>
    </source>
</reference>
<accession>A0A016RX22</accession>
<sequence>MLKSRRQKFSWVLPSNYVANACYHVTNNAVTTLRFLEAGIISHNRPRMSKFSARHPFVPSGFETFRVCSCSPELTSVKIYRTTHEVNNDLLFYHELTGRETLTVLQRTNRPFQLQVSGGHCPHSMDFDYGVRLKQELSEIIDVSCCAVNFSSPCNSSLLIITI</sequence>
<evidence type="ECO:0000313" key="2">
    <source>
        <dbReference type="Proteomes" id="UP000024635"/>
    </source>
</evidence>
<name>A0A016RX22_9BILA</name>
<protein>
    <submittedName>
        <fullName evidence="1">Uncharacterized protein</fullName>
    </submittedName>
</protein>
<dbReference type="Proteomes" id="UP000024635">
    <property type="component" value="Unassembled WGS sequence"/>
</dbReference>
<dbReference type="EMBL" id="JARK01001685">
    <property type="protein sequence ID" value="EYB82861.1"/>
    <property type="molecule type" value="Genomic_DNA"/>
</dbReference>